<evidence type="ECO:0000256" key="4">
    <source>
        <dbReference type="ARBA" id="ARBA00022692"/>
    </source>
</evidence>
<keyword evidence="4" id="KW-0812">Transmembrane</keyword>
<proteinExistence type="inferred from homology"/>
<reference evidence="10" key="1">
    <citation type="submission" date="2021-10" db="EMBL/GenBank/DDBJ databases">
        <title>Tropical sea cucumber genome reveals ecological adaptation and Cuvierian tubules defense mechanism.</title>
        <authorList>
            <person name="Chen T."/>
        </authorList>
    </citation>
    <scope>NUCLEOTIDE SEQUENCE</scope>
    <source>
        <strain evidence="10">Nanhai2018</strain>
        <tissue evidence="10">Muscle</tissue>
    </source>
</reference>
<keyword evidence="8 9" id="KW-0325">Glycoprotein</keyword>
<dbReference type="EC" id="2.8.2.-" evidence="9"/>
<dbReference type="Proteomes" id="UP001152320">
    <property type="component" value="Chromosome 15"/>
</dbReference>
<evidence type="ECO:0000256" key="1">
    <source>
        <dbReference type="ARBA" id="ARBA00004323"/>
    </source>
</evidence>
<keyword evidence="7" id="KW-0472">Membrane</keyword>
<evidence type="ECO:0000313" key="10">
    <source>
        <dbReference type="EMBL" id="KAJ8028531.1"/>
    </source>
</evidence>
<comment type="similarity">
    <text evidence="2 9">Belongs to the sulfotransferase 2 family.</text>
</comment>
<dbReference type="OrthoDB" id="2019940at2759"/>
<evidence type="ECO:0000256" key="5">
    <source>
        <dbReference type="ARBA" id="ARBA00022989"/>
    </source>
</evidence>
<dbReference type="GO" id="GO:0008146">
    <property type="term" value="F:sulfotransferase activity"/>
    <property type="evidence" value="ECO:0007669"/>
    <property type="project" value="InterPro"/>
</dbReference>
<sequence>MMPETSNDWSKDCTLSSTTNGNRSINNSCLKQLDMSEKMNCDSSCQESIQRYRKMSTRRACINNSKSLHPSIWDDNGNLQKKQLRRLNHLFPIENSNLIYCSIPKDGCSAWKRVLLNVTGDISSSFRIHNVHPKFKKKIKSLASYNVTEAQMRLKTYKKILFVREPMERLLSLFFDKAVRKVLHLDQRGKVRSKSAVSRPTSRFFFACTSSSTVPFIGFACVWNAQNKPNVRRKVSHNTEFGMNTRSEGQRSNEGNLQGTDELFATVTV</sequence>
<dbReference type="GO" id="GO:0016051">
    <property type="term" value="P:carbohydrate biosynthetic process"/>
    <property type="evidence" value="ECO:0007669"/>
    <property type="project" value="InterPro"/>
</dbReference>
<dbReference type="PANTHER" id="PTHR12137:SF54">
    <property type="entry name" value="CARBOHYDRATE SULFOTRANSFERASE"/>
    <property type="match status" value="1"/>
</dbReference>
<comment type="subcellular location">
    <subcellularLocation>
        <location evidence="1 9">Golgi apparatus membrane</location>
        <topology evidence="1 9">Single-pass type II membrane protein</topology>
    </subcellularLocation>
</comment>
<name>A0A9Q1H1F8_HOLLE</name>
<organism evidence="10 11">
    <name type="scientific">Holothuria leucospilota</name>
    <name type="common">Black long sea cucumber</name>
    <name type="synonym">Mertensiothuria leucospilota</name>
    <dbReference type="NCBI Taxonomy" id="206669"/>
    <lineage>
        <taxon>Eukaryota</taxon>
        <taxon>Metazoa</taxon>
        <taxon>Echinodermata</taxon>
        <taxon>Eleutherozoa</taxon>
        <taxon>Echinozoa</taxon>
        <taxon>Holothuroidea</taxon>
        <taxon>Aspidochirotacea</taxon>
        <taxon>Aspidochirotida</taxon>
        <taxon>Holothuriidae</taxon>
        <taxon>Holothuria</taxon>
    </lineage>
</organism>
<evidence type="ECO:0000256" key="6">
    <source>
        <dbReference type="ARBA" id="ARBA00023034"/>
    </source>
</evidence>
<keyword evidence="5" id="KW-1133">Transmembrane helix</keyword>
<keyword evidence="9" id="KW-0119">Carbohydrate metabolism</keyword>
<evidence type="ECO:0000256" key="8">
    <source>
        <dbReference type="ARBA" id="ARBA00023180"/>
    </source>
</evidence>
<dbReference type="PANTHER" id="PTHR12137">
    <property type="entry name" value="CARBOHYDRATE SULFOTRANSFERASE"/>
    <property type="match status" value="1"/>
</dbReference>
<dbReference type="InterPro" id="IPR018011">
    <property type="entry name" value="Carb_sulfotrans_8-10"/>
</dbReference>
<dbReference type="GO" id="GO:0000139">
    <property type="term" value="C:Golgi membrane"/>
    <property type="evidence" value="ECO:0007669"/>
    <property type="project" value="UniProtKB-SubCell"/>
</dbReference>
<keyword evidence="6 9" id="KW-0333">Golgi apparatus</keyword>
<keyword evidence="3 9" id="KW-0808">Transferase</keyword>
<evidence type="ECO:0000256" key="3">
    <source>
        <dbReference type="ARBA" id="ARBA00022679"/>
    </source>
</evidence>
<dbReference type="AlphaFoldDB" id="A0A9Q1H1F8"/>
<comment type="caution">
    <text evidence="10">The sequence shown here is derived from an EMBL/GenBank/DDBJ whole genome shotgun (WGS) entry which is preliminary data.</text>
</comment>
<dbReference type="EMBL" id="JAIZAY010000015">
    <property type="protein sequence ID" value="KAJ8028531.1"/>
    <property type="molecule type" value="Genomic_DNA"/>
</dbReference>
<evidence type="ECO:0000256" key="9">
    <source>
        <dbReference type="RuleBase" id="RU364020"/>
    </source>
</evidence>
<evidence type="ECO:0000256" key="7">
    <source>
        <dbReference type="ARBA" id="ARBA00023136"/>
    </source>
</evidence>
<dbReference type="InterPro" id="IPR005331">
    <property type="entry name" value="Sulfotransferase"/>
</dbReference>
<accession>A0A9Q1H1F8</accession>
<protein>
    <recommendedName>
        <fullName evidence="9">Carbohydrate sulfotransferase</fullName>
        <ecNumber evidence="9">2.8.2.-</ecNumber>
    </recommendedName>
</protein>
<dbReference type="Pfam" id="PF03567">
    <property type="entry name" value="Sulfotransfer_2"/>
    <property type="match status" value="1"/>
</dbReference>
<keyword evidence="11" id="KW-1185">Reference proteome</keyword>
<keyword evidence="9" id="KW-0735">Signal-anchor</keyword>
<evidence type="ECO:0000313" key="11">
    <source>
        <dbReference type="Proteomes" id="UP001152320"/>
    </source>
</evidence>
<evidence type="ECO:0000256" key="2">
    <source>
        <dbReference type="ARBA" id="ARBA00006339"/>
    </source>
</evidence>
<gene>
    <name evidence="10" type="ORF">HOLleu_30793</name>
</gene>